<dbReference type="Gramene" id="PRQ47472">
    <property type="protein sequence ID" value="PRQ47472"/>
    <property type="gene ID" value="RchiOBHm_Chr2g0100041"/>
</dbReference>
<gene>
    <name evidence="2" type="ORF">RchiOBHm_Chr2g0100041</name>
</gene>
<dbReference type="EMBL" id="PDCK01000040">
    <property type="protein sequence ID" value="PRQ47472.1"/>
    <property type="molecule type" value="Genomic_DNA"/>
</dbReference>
<protein>
    <submittedName>
        <fullName evidence="2">Uncharacterized protein</fullName>
    </submittedName>
</protein>
<comment type="caution">
    <text evidence="2">The sequence shown here is derived from an EMBL/GenBank/DDBJ whole genome shotgun (WGS) entry which is preliminary data.</text>
</comment>
<name>A0A2P6RM07_ROSCH</name>
<sequence>MVMSFVVSFFTLWMFGPSILCVIFIYKMGFTNARIIKSVQNKIPQQVQGLNFS</sequence>
<accession>A0A2P6RM07</accession>
<dbReference type="Proteomes" id="UP000238479">
    <property type="component" value="Chromosome 2"/>
</dbReference>
<dbReference type="AlphaFoldDB" id="A0A2P6RM07"/>
<feature type="transmembrane region" description="Helical" evidence="1">
    <location>
        <begin position="6"/>
        <end position="26"/>
    </location>
</feature>
<proteinExistence type="predicted"/>
<evidence type="ECO:0000313" key="2">
    <source>
        <dbReference type="EMBL" id="PRQ47472.1"/>
    </source>
</evidence>
<keyword evidence="1" id="KW-1133">Transmembrane helix</keyword>
<evidence type="ECO:0000256" key="1">
    <source>
        <dbReference type="SAM" id="Phobius"/>
    </source>
</evidence>
<evidence type="ECO:0000313" key="3">
    <source>
        <dbReference type="Proteomes" id="UP000238479"/>
    </source>
</evidence>
<keyword evidence="3" id="KW-1185">Reference proteome</keyword>
<organism evidence="2 3">
    <name type="scientific">Rosa chinensis</name>
    <name type="common">China rose</name>
    <dbReference type="NCBI Taxonomy" id="74649"/>
    <lineage>
        <taxon>Eukaryota</taxon>
        <taxon>Viridiplantae</taxon>
        <taxon>Streptophyta</taxon>
        <taxon>Embryophyta</taxon>
        <taxon>Tracheophyta</taxon>
        <taxon>Spermatophyta</taxon>
        <taxon>Magnoliopsida</taxon>
        <taxon>eudicotyledons</taxon>
        <taxon>Gunneridae</taxon>
        <taxon>Pentapetalae</taxon>
        <taxon>rosids</taxon>
        <taxon>fabids</taxon>
        <taxon>Rosales</taxon>
        <taxon>Rosaceae</taxon>
        <taxon>Rosoideae</taxon>
        <taxon>Rosoideae incertae sedis</taxon>
        <taxon>Rosa</taxon>
    </lineage>
</organism>
<reference evidence="2 3" key="1">
    <citation type="journal article" date="2018" name="Nat. Genet.">
        <title>The Rosa genome provides new insights in the design of modern roses.</title>
        <authorList>
            <person name="Bendahmane M."/>
        </authorList>
    </citation>
    <scope>NUCLEOTIDE SEQUENCE [LARGE SCALE GENOMIC DNA]</scope>
    <source>
        <strain evidence="3">cv. Old Blush</strain>
    </source>
</reference>
<keyword evidence="1" id="KW-0812">Transmembrane</keyword>
<keyword evidence="1" id="KW-0472">Membrane</keyword>